<dbReference type="Proteomes" id="UP001500063">
    <property type="component" value="Unassembled WGS sequence"/>
</dbReference>
<organism evidence="2 3">
    <name type="scientific">Streptomyces blastmyceticus</name>
    <dbReference type="NCBI Taxonomy" id="68180"/>
    <lineage>
        <taxon>Bacteria</taxon>
        <taxon>Bacillati</taxon>
        <taxon>Actinomycetota</taxon>
        <taxon>Actinomycetes</taxon>
        <taxon>Kitasatosporales</taxon>
        <taxon>Streptomycetaceae</taxon>
        <taxon>Streptomyces</taxon>
    </lineage>
</organism>
<evidence type="ECO:0000256" key="1">
    <source>
        <dbReference type="SAM" id="SignalP"/>
    </source>
</evidence>
<accession>A0ABN0WXJ7</accession>
<keyword evidence="1" id="KW-0732">Signal</keyword>
<protein>
    <recommendedName>
        <fullName evidence="4">Secreted protein</fullName>
    </recommendedName>
</protein>
<feature type="chain" id="PRO_5045077799" description="Secreted protein" evidence="1">
    <location>
        <begin position="29"/>
        <end position="115"/>
    </location>
</feature>
<name>A0ABN0WXJ7_9ACTN</name>
<keyword evidence="3" id="KW-1185">Reference proteome</keyword>
<proteinExistence type="predicted"/>
<dbReference type="EMBL" id="BAAABW010000015">
    <property type="protein sequence ID" value="GAA0349458.1"/>
    <property type="molecule type" value="Genomic_DNA"/>
</dbReference>
<comment type="caution">
    <text evidence="2">The sequence shown here is derived from an EMBL/GenBank/DDBJ whole genome shotgun (WGS) entry which is preliminary data.</text>
</comment>
<feature type="signal peptide" evidence="1">
    <location>
        <begin position="1"/>
        <end position="28"/>
    </location>
</feature>
<reference evidence="2 3" key="1">
    <citation type="journal article" date="2019" name="Int. J. Syst. Evol. Microbiol.">
        <title>The Global Catalogue of Microorganisms (GCM) 10K type strain sequencing project: providing services to taxonomists for standard genome sequencing and annotation.</title>
        <authorList>
            <consortium name="The Broad Institute Genomics Platform"/>
            <consortium name="The Broad Institute Genome Sequencing Center for Infectious Disease"/>
            <person name="Wu L."/>
            <person name="Ma J."/>
        </authorList>
    </citation>
    <scope>NUCLEOTIDE SEQUENCE [LARGE SCALE GENOMIC DNA]</scope>
    <source>
        <strain evidence="2 3">JCM 4565</strain>
    </source>
</reference>
<evidence type="ECO:0000313" key="3">
    <source>
        <dbReference type="Proteomes" id="UP001500063"/>
    </source>
</evidence>
<gene>
    <name evidence="2" type="ORF">GCM10010319_27850</name>
</gene>
<dbReference type="RefSeq" id="WP_301890090.1">
    <property type="nucleotide sequence ID" value="NZ_BAAABW010000015.1"/>
</dbReference>
<evidence type="ECO:0008006" key="4">
    <source>
        <dbReference type="Google" id="ProtNLM"/>
    </source>
</evidence>
<evidence type="ECO:0000313" key="2">
    <source>
        <dbReference type="EMBL" id="GAA0349458.1"/>
    </source>
</evidence>
<sequence length="115" mass="12199">MNAIVRRVVTTAAGLTALGALAAAPANAAPAKVDGNCGTYVCVMTAHQNKFVQDITVYTKDGVPGTLRAYWGEFRSGRVNASSYKWNVGYEQNNSLVCGGLERDGRAIEDVCVTI</sequence>